<dbReference type="GO" id="GO:0005524">
    <property type="term" value="F:ATP binding"/>
    <property type="evidence" value="ECO:0007669"/>
    <property type="project" value="UniProtKB-UniRule"/>
</dbReference>
<evidence type="ECO:0000313" key="8">
    <source>
        <dbReference type="Proteomes" id="UP000006671"/>
    </source>
</evidence>
<feature type="compositionally biased region" description="Polar residues" evidence="5">
    <location>
        <begin position="353"/>
        <end position="366"/>
    </location>
</feature>
<dbReference type="GO" id="GO:0008017">
    <property type="term" value="F:microtubule binding"/>
    <property type="evidence" value="ECO:0007669"/>
    <property type="project" value="InterPro"/>
</dbReference>
<feature type="coiled-coil region" evidence="4">
    <location>
        <begin position="501"/>
        <end position="592"/>
    </location>
</feature>
<dbReference type="InterPro" id="IPR019821">
    <property type="entry name" value="Kinesin_motor_CS"/>
</dbReference>
<proteinExistence type="inferred from homology"/>
<feature type="compositionally biased region" description="Low complexity" evidence="5">
    <location>
        <begin position="369"/>
        <end position="382"/>
    </location>
</feature>
<evidence type="ECO:0000313" key="7">
    <source>
        <dbReference type="EMBL" id="EFC45899.1"/>
    </source>
</evidence>
<dbReference type="GeneID" id="8859011"/>
<protein>
    <submittedName>
        <fullName evidence="7">Kinesin-14</fullName>
    </submittedName>
</protein>
<keyword evidence="2 3" id="KW-0067">ATP-binding</keyword>
<feature type="region of interest" description="Disordered" evidence="5">
    <location>
        <begin position="319"/>
        <end position="440"/>
    </location>
</feature>
<feature type="domain" description="Kinesin motor" evidence="6">
    <location>
        <begin position="735"/>
        <end position="1079"/>
    </location>
</feature>
<evidence type="ECO:0000259" key="6">
    <source>
        <dbReference type="PROSITE" id="PS50067"/>
    </source>
</evidence>
<dbReference type="InterPro" id="IPR027417">
    <property type="entry name" value="P-loop_NTPase"/>
</dbReference>
<feature type="compositionally biased region" description="Basic and acidic residues" evidence="5">
    <location>
        <begin position="426"/>
        <end position="435"/>
    </location>
</feature>
<sequence length="1094" mass="123882">MQRPSSTTRVVSGSTTPNKANIWALRKSTSSLPSSNTINNSSSTPSSGSWIRESSLIIPSNIPNKNNNTKAGGVMMINSDQQVQQKPEQDTLSILNDLANQSSPLPITKSSSTLTPSNTNKSSLTTSTNGVITPNKTSFGGLKKMLYNKSNDENVEAPTHQGKTPNKTPSKKVSFELVTKKKTPSVLQPQNPNIIPQTITKENLKVSPEKVEKVVAQPAISNQGEEKFSFTVFSTITQKNYKILIKYKDVNKLKVYKIKSNLHRVVNVPVEEQVLYASVPTQEISVSKPLEDHVTGSSLSLSDKTVLILVHISQRKQYENQIEKRQSPNKVNQQQNDEMLLEEEQPRPPKTPSPNKLTSPSKQPLQHDSPPQQLSSPNQPYQNDSKSPSPIAKQLSPKLSSSQSEDRNEEYDLDDSFINSFINPTRDNEATKTEPRNNMSMNTSSYIVSFSSSPPRDSVFSPRFKMSDVEAEREKTIRMALEKHFQNQMNDEKLKLSRKYASEKKEILQKANEDRQELMTENTRLRKELLSEKDIQKTPYGTRGGAASEDITKLKQQLAELQASIRERDGKIVQMENSATQLKNELVQESQVWRNKFEIEKQVAWNREKDTILRNWAEEIEILKLVQQQERIESQNIIDQIETELEVANQKIESDKKFVDSAEYAIENLKNQIGKLMRGDYDTASLIMEAAKERALIEKRYNDLYSDYNALRNLFEEEVKKRKSLHNLVEDMKGNIRVIVRMRPLIGDEQATDLSNGRIDIKDDTTITVGSQNLGLKEYDFFKVLDENISQEDVFEHVKPMLQSALDGYNLCIFAYGQTGSGKTFTIHGEDQSNQCGLIQRTADYLFYSLEKQMCSRTEAFSISCSMVELYLDTLNDLFEKYQDSENQFKATDKRKPPQLRQSKNGKMSVTNCIEVDVYHPNDLVRLLEFGNEVKQISKTDMNDQSSRSHTIFTIKISMEGYTQPTSLNPQGRLFKKESKIAFVDLAGSERVSRSNSIGDRFKEAQHINKSLSALGDVIAALSTHQKHIPYRNSKLTLMLQDMIGGNSKTLMFANVSPDKKSVSETISTLTFASRVKCVKNHPMLSRQIVTDEN</sequence>
<gene>
    <name evidence="7" type="ORF">NAEGRDRAFT_66196</name>
</gene>
<dbReference type="EMBL" id="GG738861">
    <property type="protein sequence ID" value="EFC45899.1"/>
    <property type="molecule type" value="Genomic_DNA"/>
</dbReference>
<feature type="compositionally biased region" description="Polar residues" evidence="5">
    <location>
        <begin position="328"/>
        <end position="337"/>
    </location>
</feature>
<evidence type="ECO:0000256" key="5">
    <source>
        <dbReference type="SAM" id="MobiDB-lite"/>
    </source>
</evidence>
<dbReference type="PROSITE" id="PS00411">
    <property type="entry name" value="KINESIN_MOTOR_1"/>
    <property type="match status" value="1"/>
</dbReference>
<evidence type="ECO:0000256" key="2">
    <source>
        <dbReference type="ARBA" id="ARBA00022840"/>
    </source>
</evidence>
<dbReference type="InParanoid" id="D2VBF5"/>
<comment type="similarity">
    <text evidence="3">Belongs to the TRAFAC class myosin-kinesin ATPase superfamily. Kinesin family.</text>
</comment>
<dbReference type="InterPro" id="IPR027640">
    <property type="entry name" value="Kinesin-like_fam"/>
</dbReference>
<dbReference type="AlphaFoldDB" id="D2VBF5"/>
<dbReference type="VEuPathDB" id="AmoebaDB:NAEGRDRAFT_66196"/>
<dbReference type="GO" id="GO:0007018">
    <property type="term" value="P:microtubule-based movement"/>
    <property type="evidence" value="ECO:0007669"/>
    <property type="project" value="InterPro"/>
</dbReference>
<keyword evidence="3" id="KW-0505">Motor protein</keyword>
<feature type="region of interest" description="Disordered" evidence="5">
    <location>
        <begin position="1"/>
        <end position="50"/>
    </location>
</feature>
<keyword evidence="1 3" id="KW-0547">Nucleotide-binding</keyword>
<dbReference type="OrthoDB" id="3176171at2759"/>
<feature type="compositionally biased region" description="Low complexity" evidence="5">
    <location>
        <begin position="108"/>
        <end position="128"/>
    </location>
</feature>
<keyword evidence="8" id="KW-1185">Reference proteome</keyword>
<evidence type="ECO:0000256" key="4">
    <source>
        <dbReference type="SAM" id="Coils"/>
    </source>
</evidence>
<dbReference type="GO" id="GO:0003777">
    <property type="term" value="F:microtubule motor activity"/>
    <property type="evidence" value="ECO:0007669"/>
    <property type="project" value="InterPro"/>
</dbReference>
<feature type="compositionally biased region" description="Low complexity" evidence="5">
    <location>
        <begin position="1"/>
        <end position="17"/>
    </location>
</feature>
<feature type="binding site" evidence="3">
    <location>
        <begin position="817"/>
        <end position="824"/>
    </location>
    <ligand>
        <name>ATP</name>
        <dbReference type="ChEBI" id="CHEBI:30616"/>
    </ligand>
</feature>
<dbReference type="RefSeq" id="XP_002678643.1">
    <property type="nucleotide sequence ID" value="XM_002678597.1"/>
</dbReference>
<dbReference type="InterPro" id="IPR036961">
    <property type="entry name" value="Kinesin_motor_dom_sf"/>
</dbReference>
<feature type="region of interest" description="Disordered" evidence="5">
    <location>
        <begin position="103"/>
        <end position="137"/>
    </location>
</feature>
<dbReference type="SUPFAM" id="SSF52540">
    <property type="entry name" value="P-loop containing nucleoside triphosphate hydrolases"/>
    <property type="match status" value="1"/>
</dbReference>
<dbReference type="PANTHER" id="PTHR47972">
    <property type="entry name" value="KINESIN-LIKE PROTEIN KLP-3"/>
    <property type="match status" value="1"/>
</dbReference>
<evidence type="ECO:0000256" key="3">
    <source>
        <dbReference type="PROSITE-ProRule" id="PRU00283"/>
    </source>
</evidence>
<keyword evidence="4" id="KW-0175">Coiled coil</keyword>
<evidence type="ECO:0000256" key="1">
    <source>
        <dbReference type="ARBA" id="ARBA00022741"/>
    </source>
</evidence>
<reference evidence="7 8" key="1">
    <citation type="journal article" date="2010" name="Cell">
        <title>The genome of Naegleria gruberi illuminates early eukaryotic versatility.</title>
        <authorList>
            <person name="Fritz-Laylin L.K."/>
            <person name="Prochnik S.E."/>
            <person name="Ginger M.L."/>
            <person name="Dacks J.B."/>
            <person name="Carpenter M.L."/>
            <person name="Field M.C."/>
            <person name="Kuo A."/>
            <person name="Paredez A."/>
            <person name="Chapman J."/>
            <person name="Pham J."/>
            <person name="Shu S."/>
            <person name="Neupane R."/>
            <person name="Cipriano M."/>
            <person name="Mancuso J."/>
            <person name="Tu H."/>
            <person name="Salamov A."/>
            <person name="Lindquist E."/>
            <person name="Shapiro H."/>
            <person name="Lucas S."/>
            <person name="Grigoriev I.V."/>
            <person name="Cande W.Z."/>
            <person name="Fulton C."/>
            <person name="Rokhsar D.S."/>
            <person name="Dawson S.C."/>
        </authorList>
    </citation>
    <scope>NUCLEOTIDE SEQUENCE [LARGE SCALE GENOMIC DNA]</scope>
    <source>
        <strain evidence="7 8">NEG-M</strain>
    </source>
</reference>
<dbReference type="SMART" id="SM00129">
    <property type="entry name" value="KISc"/>
    <property type="match status" value="1"/>
</dbReference>
<dbReference type="InterPro" id="IPR001752">
    <property type="entry name" value="Kinesin_motor_dom"/>
</dbReference>
<dbReference type="PRINTS" id="PR00380">
    <property type="entry name" value="KINESINHEAVY"/>
</dbReference>
<dbReference type="PANTHER" id="PTHR47972:SF28">
    <property type="entry name" value="KINESIN-LIKE PROTEIN KLP-3"/>
    <property type="match status" value="1"/>
</dbReference>
<feature type="compositionally biased region" description="Low complexity" evidence="5">
    <location>
        <begin position="393"/>
        <end position="403"/>
    </location>
</feature>
<dbReference type="Pfam" id="PF00225">
    <property type="entry name" value="Kinesin"/>
    <property type="match status" value="1"/>
</dbReference>
<dbReference type="eggNOG" id="KOG0239">
    <property type="taxonomic scope" value="Eukaryota"/>
</dbReference>
<name>D2VBF5_NAEGR</name>
<dbReference type="PROSITE" id="PS50067">
    <property type="entry name" value="KINESIN_MOTOR_2"/>
    <property type="match status" value="1"/>
</dbReference>
<organism evidence="8">
    <name type="scientific">Naegleria gruberi</name>
    <name type="common">Amoeba</name>
    <dbReference type="NCBI Taxonomy" id="5762"/>
    <lineage>
        <taxon>Eukaryota</taxon>
        <taxon>Discoba</taxon>
        <taxon>Heterolobosea</taxon>
        <taxon>Tetramitia</taxon>
        <taxon>Eutetramitia</taxon>
        <taxon>Vahlkampfiidae</taxon>
        <taxon>Naegleria</taxon>
    </lineage>
</organism>
<feature type="compositionally biased region" description="Low complexity" evidence="5">
    <location>
        <begin position="28"/>
        <end position="50"/>
    </location>
</feature>
<dbReference type="STRING" id="5762.D2VBF5"/>
<accession>D2VBF5</accession>
<dbReference type="Proteomes" id="UP000006671">
    <property type="component" value="Unassembled WGS sequence"/>
</dbReference>
<dbReference type="KEGG" id="ngr:NAEGRDRAFT_66196"/>
<dbReference type="GO" id="GO:0015630">
    <property type="term" value="C:microtubule cytoskeleton"/>
    <property type="evidence" value="ECO:0007669"/>
    <property type="project" value="TreeGrafter"/>
</dbReference>
<dbReference type="Gene3D" id="3.40.850.10">
    <property type="entry name" value="Kinesin motor domain"/>
    <property type="match status" value="1"/>
</dbReference>